<dbReference type="KEGG" id="ovi:T265_02722"/>
<dbReference type="GeneID" id="20316910"/>
<dbReference type="AlphaFoldDB" id="A0A074ZY46"/>
<dbReference type="CTD" id="20316910"/>
<organism evidence="1 2">
    <name type="scientific">Opisthorchis viverrini</name>
    <name type="common">Southeast Asian liver fluke</name>
    <dbReference type="NCBI Taxonomy" id="6198"/>
    <lineage>
        <taxon>Eukaryota</taxon>
        <taxon>Metazoa</taxon>
        <taxon>Spiralia</taxon>
        <taxon>Lophotrochozoa</taxon>
        <taxon>Platyhelminthes</taxon>
        <taxon>Trematoda</taxon>
        <taxon>Digenea</taxon>
        <taxon>Opisthorchiida</taxon>
        <taxon>Opisthorchiata</taxon>
        <taxon>Opisthorchiidae</taxon>
        <taxon>Opisthorchis</taxon>
    </lineage>
</organism>
<accession>A0A074ZY46</accession>
<reference evidence="1 2" key="1">
    <citation type="submission" date="2013-11" db="EMBL/GenBank/DDBJ databases">
        <title>Opisthorchis viverrini - life in the bile duct.</title>
        <authorList>
            <person name="Young N.D."/>
            <person name="Nagarajan N."/>
            <person name="Lin S.J."/>
            <person name="Korhonen P.K."/>
            <person name="Jex A.R."/>
            <person name="Hall R.S."/>
            <person name="Safavi-Hemami H."/>
            <person name="Kaewkong W."/>
            <person name="Bertrand D."/>
            <person name="Gao S."/>
            <person name="Seet Q."/>
            <person name="Wongkham S."/>
            <person name="Teh B.T."/>
            <person name="Wongkham C."/>
            <person name="Intapan P.M."/>
            <person name="Maleewong W."/>
            <person name="Yang X."/>
            <person name="Hu M."/>
            <person name="Wang Z."/>
            <person name="Hofmann A."/>
            <person name="Sternberg P.W."/>
            <person name="Tan P."/>
            <person name="Wang J."/>
            <person name="Gasser R.B."/>
        </authorList>
    </citation>
    <scope>NUCLEOTIDE SEQUENCE [LARGE SCALE GENOMIC DNA]</scope>
</reference>
<evidence type="ECO:0000313" key="2">
    <source>
        <dbReference type="Proteomes" id="UP000054324"/>
    </source>
</evidence>
<evidence type="ECO:0000313" key="1">
    <source>
        <dbReference type="EMBL" id="KER30907.1"/>
    </source>
</evidence>
<protein>
    <submittedName>
        <fullName evidence="1">Uncharacterized protein</fullName>
    </submittedName>
</protein>
<name>A0A074ZY46_OPIVI</name>
<keyword evidence="2" id="KW-1185">Reference proteome</keyword>
<dbReference type="OrthoDB" id="6282232at2759"/>
<dbReference type="EMBL" id="KL596653">
    <property type="protein sequence ID" value="KER30907.1"/>
    <property type="molecule type" value="Genomic_DNA"/>
</dbReference>
<dbReference type="Proteomes" id="UP000054324">
    <property type="component" value="Unassembled WGS sequence"/>
</dbReference>
<proteinExistence type="predicted"/>
<sequence>MRTICIKETTHKVAENSSTAHDRFRSSWGSSGRCSPRVSIDLMIYLNPNCTAFEKYTYLQINLVSFMKIYCDISNIMPTESYQNVRRSVVRTRPPPLDFPCLGLGNLRVSQLSCLLRVAWQLGTERALQLNDYYYYYYYYYYYQNVAENPSTAHDRFRPSWSFSGRRSPRFPLTLRFT</sequence>
<gene>
    <name evidence="1" type="ORF">T265_02722</name>
</gene>
<dbReference type="RefSeq" id="XP_009165301.1">
    <property type="nucleotide sequence ID" value="XM_009167037.1"/>
</dbReference>